<dbReference type="AlphaFoldDB" id="A0A1I7UE60"/>
<dbReference type="Proteomes" id="UP000095282">
    <property type="component" value="Unplaced"/>
</dbReference>
<evidence type="ECO:0000259" key="3">
    <source>
        <dbReference type="SMART" id="SM00256"/>
    </source>
</evidence>
<organism evidence="4 5">
    <name type="scientific">Caenorhabditis tropicalis</name>
    <dbReference type="NCBI Taxonomy" id="1561998"/>
    <lineage>
        <taxon>Eukaryota</taxon>
        <taxon>Metazoa</taxon>
        <taxon>Ecdysozoa</taxon>
        <taxon>Nematoda</taxon>
        <taxon>Chromadorea</taxon>
        <taxon>Rhabditida</taxon>
        <taxon>Rhabditina</taxon>
        <taxon>Rhabditomorpha</taxon>
        <taxon>Rhabditoidea</taxon>
        <taxon>Rhabditidae</taxon>
        <taxon>Peloderinae</taxon>
        <taxon>Caenorhabditis</taxon>
    </lineage>
</organism>
<reference evidence="5" key="1">
    <citation type="submission" date="2016-11" db="UniProtKB">
        <authorList>
            <consortium name="WormBaseParasite"/>
        </authorList>
    </citation>
    <scope>IDENTIFICATION</scope>
</reference>
<protein>
    <submittedName>
        <fullName evidence="5">F-box domain-containing protein</fullName>
    </submittedName>
</protein>
<dbReference type="SMART" id="SM00256">
    <property type="entry name" value="FBOX"/>
    <property type="match status" value="1"/>
</dbReference>
<feature type="region of interest" description="Disordered" evidence="1">
    <location>
        <begin position="374"/>
        <end position="404"/>
    </location>
</feature>
<evidence type="ECO:0000256" key="1">
    <source>
        <dbReference type="SAM" id="MobiDB-lite"/>
    </source>
</evidence>
<feature type="transmembrane region" description="Helical" evidence="2">
    <location>
        <begin position="457"/>
        <end position="476"/>
    </location>
</feature>
<dbReference type="eggNOG" id="ENOG502TIW9">
    <property type="taxonomic scope" value="Eukaryota"/>
</dbReference>
<feature type="domain" description="F-box" evidence="3">
    <location>
        <begin position="7"/>
        <end position="47"/>
    </location>
</feature>
<proteinExistence type="predicted"/>
<feature type="compositionally biased region" description="Acidic residues" evidence="1">
    <location>
        <begin position="381"/>
        <end position="401"/>
    </location>
</feature>
<keyword evidence="2" id="KW-0472">Membrane</keyword>
<sequence length="480" mass="55662">MASWSSLPPEIKQHVVKRLDFMSRHSLRHTSRLDRQIVDSTKCQVPRVRFGYKEGRGLIVVYTGIDQFLRLELSEYEGSVLVEKSENSYSASRFEPKLIDTPLNTMEYGISILKSLLAHNSIKICSFEWDFPQKVLDQPDSLLIIATRLLYGTKFHVDEHVSLWKSHMTVEEEKELMNYWSEVKVFRTLGMTPSPDSIKPLLQQDNETRTNSGRRSVSTIINLDTTEFGRLAVDLVFNMMAMLRNTKASLSTGREVEIGVHGKTGKRTVSAAFVTIECTSECGKWKHMMPKEHEKIFKKIIYKKACGIDKICEKCADPFDYWYHQMLPRRIVQEPFWNDVFTSDLNMDRNMIKEMKQTLRADIAKDKKREFQASWGFKESDDPEDSEDVMSSEEEEEEEPVQNDPFALLRSMGARIEPVYVDGNEEEEEAEEEAEVEEIDAPEEEIPTVTPRTKIPYFFMFAFLPILVSIIVYFLYPISF</sequence>
<keyword evidence="2" id="KW-1133">Transmembrane helix</keyword>
<accession>A0A1I7UE60</accession>
<keyword evidence="4" id="KW-1185">Reference proteome</keyword>
<name>A0A1I7UE60_9PELO</name>
<dbReference type="InterPro" id="IPR001810">
    <property type="entry name" value="F-box_dom"/>
</dbReference>
<evidence type="ECO:0000256" key="2">
    <source>
        <dbReference type="SAM" id="Phobius"/>
    </source>
</evidence>
<dbReference type="WBParaSite" id="Csp11.Scaffold629.g8417.t1">
    <property type="protein sequence ID" value="Csp11.Scaffold629.g8417.t1"/>
    <property type="gene ID" value="Csp11.Scaffold629.g8417"/>
</dbReference>
<evidence type="ECO:0000313" key="4">
    <source>
        <dbReference type="Proteomes" id="UP000095282"/>
    </source>
</evidence>
<dbReference type="PANTHER" id="PTHR35366">
    <property type="entry name" value="PROTEIN CBG18620"/>
    <property type="match status" value="1"/>
</dbReference>
<dbReference type="Pfam" id="PF00646">
    <property type="entry name" value="F-box"/>
    <property type="match status" value="1"/>
</dbReference>
<evidence type="ECO:0000313" key="5">
    <source>
        <dbReference type="WBParaSite" id="Csp11.Scaffold629.g8417.t1"/>
    </source>
</evidence>
<dbReference type="PANTHER" id="PTHR35366:SF3">
    <property type="entry name" value="CW-TYPE DOMAIN-CONTAINING PROTEIN"/>
    <property type="match status" value="1"/>
</dbReference>
<keyword evidence="2" id="KW-0812">Transmembrane</keyword>